<dbReference type="EMBL" id="CAKMMW010000019">
    <property type="protein sequence ID" value="CAH1220379.1"/>
    <property type="molecule type" value="Genomic_DNA"/>
</dbReference>
<organism evidence="1 2">
    <name type="scientific">Paenibacillus allorhizoplanae</name>
    <dbReference type="NCBI Taxonomy" id="2905648"/>
    <lineage>
        <taxon>Bacteria</taxon>
        <taxon>Bacillati</taxon>
        <taxon>Bacillota</taxon>
        <taxon>Bacilli</taxon>
        <taxon>Bacillales</taxon>
        <taxon>Paenibacillaceae</taxon>
        <taxon>Paenibacillus</taxon>
    </lineage>
</organism>
<evidence type="ECO:0000313" key="1">
    <source>
        <dbReference type="EMBL" id="CAH1220379.1"/>
    </source>
</evidence>
<accession>A0ABN8H1H7</accession>
<protein>
    <submittedName>
        <fullName evidence="1">Uncharacterized protein</fullName>
    </submittedName>
</protein>
<reference evidence="1" key="1">
    <citation type="submission" date="2022-01" db="EMBL/GenBank/DDBJ databases">
        <authorList>
            <person name="Criscuolo A."/>
        </authorList>
    </citation>
    <scope>NUCLEOTIDE SEQUENCE</scope>
    <source>
        <strain evidence="1">CIP111891</strain>
    </source>
</reference>
<sequence length="70" mass="8146">MGGIVLTIKVTARRKMYYESPRYGNFYQQTECASTPFLMYNEIVITFDETWGNLVCMKGKLLNSIERNPN</sequence>
<name>A0ABN8H1H7_9BACL</name>
<comment type="caution">
    <text evidence="1">The sequence shown here is derived from an EMBL/GenBank/DDBJ whole genome shotgun (WGS) entry which is preliminary data.</text>
</comment>
<dbReference type="Proteomes" id="UP000838821">
    <property type="component" value="Unassembled WGS sequence"/>
</dbReference>
<evidence type="ECO:0000313" key="2">
    <source>
        <dbReference type="Proteomes" id="UP000838821"/>
    </source>
</evidence>
<gene>
    <name evidence="1" type="ORF">PAECIP111891_05010</name>
</gene>
<keyword evidence="2" id="KW-1185">Reference proteome</keyword>
<proteinExistence type="predicted"/>